<dbReference type="AlphaFoldDB" id="A0A8H3PDQ6"/>
<comment type="caution">
    <text evidence="1">The sequence shown here is derived from an EMBL/GenBank/DDBJ whole genome shotgun (WGS) entry which is preliminary data.</text>
</comment>
<name>A0A8H3PDQ6_9LECA</name>
<dbReference type="SUPFAM" id="SSF51735">
    <property type="entry name" value="NAD(P)-binding Rossmann-fold domains"/>
    <property type="match status" value="1"/>
</dbReference>
<evidence type="ECO:0000313" key="2">
    <source>
        <dbReference type="Proteomes" id="UP000664203"/>
    </source>
</evidence>
<dbReference type="Gene3D" id="3.40.50.720">
    <property type="entry name" value="NAD(P)-binding Rossmann-like Domain"/>
    <property type="match status" value="1"/>
</dbReference>
<dbReference type="InterPro" id="IPR036291">
    <property type="entry name" value="NAD(P)-bd_dom_sf"/>
</dbReference>
<keyword evidence="2" id="KW-1185">Reference proteome</keyword>
<reference evidence="1" key="1">
    <citation type="submission" date="2021-03" db="EMBL/GenBank/DDBJ databases">
        <authorList>
            <person name="Tagirdzhanova G."/>
        </authorList>
    </citation>
    <scope>NUCLEOTIDE SEQUENCE</scope>
</reference>
<proteinExistence type="predicted"/>
<dbReference type="Proteomes" id="UP000664203">
    <property type="component" value="Unassembled WGS sequence"/>
</dbReference>
<dbReference type="OrthoDB" id="1669814at2759"/>
<dbReference type="EMBL" id="CAJPDR010000536">
    <property type="protein sequence ID" value="CAF9939076.1"/>
    <property type="molecule type" value="Genomic_DNA"/>
</dbReference>
<gene>
    <name evidence="1" type="ORF">ALECFALPRED_007973</name>
</gene>
<sequence length="80" mass="8267">MISLAGKVVSLTGSASGMGLATAQAGKSITAVDIRESSQVNSWIEKTVSQFGCLDGAAIIARVLGKKFGVHDLTKLCNQE</sequence>
<accession>A0A8H3PDQ6</accession>
<evidence type="ECO:0000313" key="1">
    <source>
        <dbReference type="EMBL" id="CAF9939076.1"/>
    </source>
</evidence>
<protein>
    <submittedName>
        <fullName evidence="1">Uncharacterized protein</fullName>
    </submittedName>
</protein>
<organism evidence="1 2">
    <name type="scientific">Alectoria fallacina</name>
    <dbReference type="NCBI Taxonomy" id="1903189"/>
    <lineage>
        <taxon>Eukaryota</taxon>
        <taxon>Fungi</taxon>
        <taxon>Dikarya</taxon>
        <taxon>Ascomycota</taxon>
        <taxon>Pezizomycotina</taxon>
        <taxon>Lecanoromycetes</taxon>
        <taxon>OSLEUM clade</taxon>
        <taxon>Lecanoromycetidae</taxon>
        <taxon>Lecanorales</taxon>
        <taxon>Lecanorineae</taxon>
        <taxon>Parmeliaceae</taxon>
        <taxon>Alectoria</taxon>
    </lineage>
</organism>